<comment type="caution">
    <text evidence="6">The sequence shown here is derived from an EMBL/GenBank/DDBJ whole genome shotgun (WGS) entry which is preliminary data.</text>
</comment>
<keyword evidence="2" id="KW-0378">Hydrolase</keyword>
<dbReference type="PANTHER" id="PTHR11731:SF193">
    <property type="entry name" value="DIPEPTIDYL PEPTIDASE 9"/>
    <property type="match status" value="1"/>
</dbReference>
<dbReference type="GO" id="GO:0006508">
    <property type="term" value="P:proteolysis"/>
    <property type="evidence" value="ECO:0007669"/>
    <property type="project" value="InterPro"/>
</dbReference>
<dbReference type="EMBL" id="JADGJW010000415">
    <property type="protein sequence ID" value="KAJ3217683.1"/>
    <property type="molecule type" value="Genomic_DNA"/>
</dbReference>
<organism evidence="6 7">
    <name type="scientific">Clydaea vesicula</name>
    <dbReference type="NCBI Taxonomy" id="447962"/>
    <lineage>
        <taxon>Eukaryota</taxon>
        <taxon>Fungi</taxon>
        <taxon>Fungi incertae sedis</taxon>
        <taxon>Chytridiomycota</taxon>
        <taxon>Chytridiomycota incertae sedis</taxon>
        <taxon>Chytridiomycetes</taxon>
        <taxon>Lobulomycetales</taxon>
        <taxon>Lobulomycetaceae</taxon>
        <taxon>Clydaea</taxon>
    </lineage>
</organism>
<accession>A0AAD5XUZ4</accession>
<dbReference type="Pfam" id="PF00326">
    <property type="entry name" value="Peptidase_S9"/>
    <property type="match status" value="2"/>
</dbReference>
<dbReference type="GO" id="GO:0008236">
    <property type="term" value="F:serine-type peptidase activity"/>
    <property type="evidence" value="ECO:0007669"/>
    <property type="project" value="UniProtKB-KW"/>
</dbReference>
<keyword evidence="3" id="KW-0720">Serine protease</keyword>
<evidence type="ECO:0000259" key="5">
    <source>
        <dbReference type="Pfam" id="PF00930"/>
    </source>
</evidence>
<evidence type="ECO:0000259" key="4">
    <source>
        <dbReference type="Pfam" id="PF00326"/>
    </source>
</evidence>
<proteinExistence type="inferred from homology"/>
<dbReference type="Proteomes" id="UP001211065">
    <property type="component" value="Unassembled WGS sequence"/>
</dbReference>
<dbReference type="InterPro" id="IPR002469">
    <property type="entry name" value="Peptidase_S9B_N"/>
</dbReference>
<sequence>MTMLTWTEIKEKRSVFLKELNTLKSPYGRNFEFDDNLNKLFFLGNRNANDQNLASNIFSLNFIDLENINEEENSSGAQIIDLSNHDANKSFNKKELYPIWNHLLPLKLVDKPVSKQEELLRERMRINTAGVDSFQYFSGNLETKSKILYSYGPSLFLGKTEGPSNSFNIRSLVITEPGPYFDPKLGGNTELIAFIKERNLWVATLDGFATQLTFSDRKTLSFGAPEYVVQEELDRYTGYWWAPSNTGDCSMERILYEIVDESSVGLVTIARHDHIEESRYPKAGMENARSELAIASFKPKTSFSNSTTCVERKLHGHYNLKNLFPWYEYMVRIKWLPSGDYICVQLLSRLQDRTAIVKIPTEMFMTEEEFNTNEKTLFVDLIYEEVNKYWINVTNVEYLFQCESGDKVEFVVASERSGYRHLYRIEATRASNLEVLNDGVSSIVQRSKLKAFQLTGGQWVVIDSAIHVDDHRQLVYFSANLDTPLETHFYVTSAEKRESSLLQNTLKSLPGHIIGVDANSVEEALKNFGNETVERSEKFVIKRLTKLGFSTSAVQMNSRLSKFVHTYSNAASTGLSSDVIQLEHEGSGELPSSKVICKLNNTGSSKKSLIPYSPRVPVPSFFDFKSSDDVTLYGMVYTPPNFDKSKKYPTILYLYGGPHVQLVTNELKFPKFSRLMFALSLGYVVVIIDSRGSYNRGIAFEGHLKNRMGQVELQDQIEGLLYLATGKSRCSLEKSLPDRWEDAKLNASNSYIDLNRIAIQGWSYGYDTAYTERYMGLPSVNMEGYKKGNVLSHILNFPDSENRLLIAHGLIDENVHFKNTELLVYELIQHGKPHQLQVYPEERHGLRNPKSGEHYEILLFSWLEKNL</sequence>
<dbReference type="InterPro" id="IPR001375">
    <property type="entry name" value="Peptidase_S9_cat"/>
</dbReference>
<dbReference type="AlphaFoldDB" id="A0AAD5XUZ4"/>
<evidence type="ECO:0000313" key="7">
    <source>
        <dbReference type="Proteomes" id="UP001211065"/>
    </source>
</evidence>
<gene>
    <name evidence="6" type="primary">DPP8</name>
    <name evidence="6" type="ORF">HK099_005381</name>
</gene>
<keyword evidence="2" id="KW-0645">Protease</keyword>
<dbReference type="SUPFAM" id="SSF82171">
    <property type="entry name" value="DPP6 N-terminal domain-like"/>
    <property type="match status" value="1"/>
</dbReference>
<evidence type="ECO:0000313" key="6">
    <source>
        <dbReference type="EMBL" id="KAJ3217683.1"/>
    </source>
</evidence>
<dbReference type="Gene3D" id="3.40.50.1820">
    <property type="entry name" value="alpha/beta hydrolase"/>
    <property type="match status" value="2"/>
</dbReference>
<evidence type="ECO:0000256" key="3">
    <source>
        <dbReference type="ARBA" id="ARBA00022825"/>
    </source>
</evidence>
<dbReference type="Pfam" id="PF00930">
    <property type="entry name" value="DPPIV_N"/>
    <property type="match status" value="1"/>
</dbReference>
<dbReference type="GO" id="GO:0004177">
    <property type="term" value="F:aminopeptidase activity"/>
    <property type="evidence" value="ECO:0007669"/>
    <property type="project" value="UniProtKB-KW"/>
</dbReference>
<dbReference type="InterPro" id="IPR029058">
    <property type="entry name" value="AB_hydrolase_fold"/>
</dbReference>
<dbReference type="InterPro" id="IPR050278">
    <property type="entry name" value="Serine_Prot_S9B/DPPIV"/>
</dbReference>
<comment type="similarity">
    <text evidence="1">Belongs to the peptidase S9B family.</text>
</comment>
<reference evidence="6" key="1">
    <citation type="submission" date="2020-05" db="EMBL/GenBank/DDBJ databases">
        <title>Phylogenomic resolution of chytrid fungi.</title>
        <authorList>
            <person name="Stajich J.E."/>
            <person name="Amses K."/>
            <person name="Simmons R."/>
            <person name="Seto K."/>
            <person name="Myers J."/>
            <person name="Bonds A."/>
            <person name="Quandt C.A."/>
            <person name="Barry K."/>
            <person name="Liu P."/>
            <person name="Grigoriev I."/>
            <person name="Longcore J.E."/>
            <person name="James T.Y."/>
        </authorList>
    </citation>
    <scope>NUCLEOTIDE SEQUENCE</scope>
    <source>
        <strain evidence="6">JEL0476</strain>
    </source>
</reference>
<evidence type="ECO:0000256" key="2">
    <source>
        <dbReference type="ARBA" id="ARBA00022438"/>
    </source>
</evidence>
<dbReference type="GO" id="GO:0008239">
    <property type="term" value="F:dipeptidyl-peptidase activity"/>
    <property type="evidence" value="ECO:0007669"/>
    <property type="project" value="TreeGrafter"/>
</dbReference>
<dbReference type="PANTHER" id="PTHR11731">
    <property type="entry name" value="PROTEASE FAMILY S9B,C DIPEPTIDYL-PEPTIDASE IV-RELATED"/>
    <property type="match status" value="1"/>
</dbReference>
<feature type="domain" description="Peptidase S9 prolyl oligopeptidase catalytic" evidence="4">
    <location>
        <begin position="768"/>
        <end position="867"/>
    </location>
</feature>
<name>A0AAD5XUZ4_9FUNG</name>
<dbReference type="Gene3D" id="2.140.10.30">
    <property type="entry name" value="Dipeptidylpeptidase IV, N-terminal domain"/>
    <property type="match status" value="1"/>
</dbReference>
<evidence type="ECO:0000256" key="1">
    <source>
        <dbReference type="ARBA" id="ARBA00006150"/>
    </source>
</evidence>
<protein>
    <submittedName>
        <fullName evidence="6">Dipeptidylpeptidase</fullName>
    </submittedName>
</protein>
<feature type="domain" description="Peptidase S9 prolyl oligopeptidase catalytic" evidence="4">
    <location>
        <begin position="673"/>
        <end position="725"/>
    </location>
</feature>
<keyword evidence="7" id="KW-1185">Reference proteome</keyword>
<feature type="domain" description="Dipeptidylpeptidase IV N-terminal" evidence="5">
    <location>
        <begin position="178"/>
        <end position="504"/>
    </location>
</feature>
<keyword evidence="2" id="KW-0031">Aminopeptidase</keyword>
<dbReference type="SUPFAM" id="SSF53474">
    <property type="entry name" value="alpha/beta-Hydrolases"/>
    <property type="match status" value="1"/>
</dbReference>